<keyword evidence="3" id="KW-1185">Reference proteome</keyword>
<evidence type="ECO:0000313" key="2">
    <source>
        <dbReference type="EMBL" id="GIX86747.1"/>
    </source>
</evidence>
<dbReference type="Proteomes" id="UP001054945">
    <property type="component" value="Unassembled WGS sequence"/>
</dbReference>
<feature type="compositionally biased region" description="Polar residues" evidence="1">
    <location>
        <begin position="1"/>
        <end position="10"/>
    </location>
</feature>
<accession>A0AAV4NPJ4</accession>
<gene>
    <name evidence="2" type="ORF">CEXT_229311</name>
</gene>
<organism evidence="2 3">
    <name type="scientific">Caerostris extrusa</name>
    <name type="common">Bark spider</name>
    <name type="synonym">Caerostris bankana</name>
    <dbReference type="NCBI Taxonomy" id="172846"/>
    <lineage>
        <taxon>Eukaryota</taxon>
        <taxon>Metazoa</taxon>
        <taxon>Ecdysozoa</taxon>
        <taxon>Arthropoda</taxon>
        <taxon>Chelicerata</taxon>
        <taxon>Arachnida</taxon>
        <taxon>Araneae</taxon>
        <taxon>Araneomorphae</taxon>
        <taxon>Entelegynae</taxon>
        <taxon>Araneoidea</taxon>
        <taxon>Araneidae</taxon>
        <taxon>Caerostris</taxon>
    </lineage>
</organism>
<feature type="compositionally biased region" description="Basic and acidic residues" evidence="1">
    <location>
        <begin position="15"/>
        <end position="35"/>
    </location>
</feature>
<comment type="caution">
    <text evidence="2">The sequence shown here is derived from an EMBL/GenBank/DDBJ whole genome shotgun (WGS) entry which is preliminary data.</text>
</comment>
<name>A0AAV4NPJ4_CAEEX</name>
<evidence type="ECO:0000256" key="1">
    <source>
        <dbReference type="SAM" id="MobiDB-lite"/>
    </source>
</evidence>
<dbReference type="EMBL" id="BPLR01021167">
    <property type="protein sequence ID" value="GIX86747.1"/>
    <property type="molecule type" value="Genomic_DNA"/>
</dbReference>
<evidence type="ECO:0000313" key="3">
    <source>
        <dbReference type="Proteomes" id="UP001054945"/>
    </source>
</evidence>
<feature type="region of interest" description="Disordered" evidence="1">
    <location>
        <begin position="1"/>
        <end position="49"/>
    </location>
</feature>
<dbReference type="AlphaFoldDB" id="A0AAV4NPJ4"/>
<reference evidence="2 3" key="1">
    <citation type="submission" date="2021-06" db="EMBL/GenBank/DDBJ databases">
        <title>Caerostris extrusa draft genome.</title>
        <authorList>
            <person name="Kono N."/>
            <person name="Arakawa K."/>
        </authorList>
    </citation>
    <scope>NUCLEOTIDE SEQUENCE [LARGE SCALE GENOMIC DNA]</scope>
</reference>
<proteinExistence type="predicted"/>
<protein>
    <submittedName>
        <fullName evidence="2">Uncharacterized protein</fullName>
    </submittedName>
</protein>
<sequence>MTTRINSQEPLSGLFERRQSASNDMTKRGRFEKGPHSKPPKIAFTIVGPPKTPTKQLHVWEIQDLCKSCSIDESDRELVVHSRALGDTPLPIN</sequence>